<evidence type="ECO:0000256" key="1">
    <source>
        <dbReference type="SAM" id="MobiDB-lite"/>
    </source>
</evidence>
<dbReference type="Proteomes" id="UP000561438">
    <property type="component" value="Unassembled WGS sequence"/>
</dbReference>
<feature type="region of interest" description="Disordered" evidence="1">
    <location>
        <begin position="129"/>
        <end position="157"/>
    </location>
</feature>
<dbReference type="RefSeq" id="WP_176266312.1">
    <property type="nucleotide sequence ID" value="NZ_JABWGV010000001.1"/>
</dbReference>
<comment type="caution">
    <text evidence="3">The sequence shown here is derived from an EMBL/GenBank/DDBJ whole genome shotgun (WGS) entry which is preliminary data.</text>
</comment>
<feature type="region of interest" description="Disordered" evidence="1">
    <location>
        <begin position="196"/>
        <end position="220"/>
    </location>
</feature>
<keyword evidence="4" id="KW-1185">Reference proteome</keyword>
<dbReference type="AlphaFoldDB" id="A0A850H057"/>
<protein>
    <submittedName>
        <fullName evidence="3">Uncharacterized protein</fullName>
    </submittedName>
</protein>
<keyword evidence="2" id="KW-0732">Signal</keyword>
<feature type="signal peptide" evidence="2">
    <location>
        <begin position="1"/>
        <end position="23"/>
    </location>
</feature>
<feature type="region of interest" description="Disordered" evidence="1">
    <location>
        <begin position="167"/>
        <end position="186"/>
    </location>
</feature>
<evidence type="ECO:0000313" key="3">
    <source>
        <dbReference type="EMBL" id="NVD44027.1"/>
    </source>
</evidence>
<sequence length="220" mass="24270">MRTLLFAGSAALAVMCAPSAALADHHTETQDNTSMQSGQMNNMDNMSMEMNAQQQAMYDSWPADRQTTYDAWPGEIQTYYFTLDDTQREAFWMLTNDQRQRVYALTPTQRTAAWNSIMTQMNAMNNDTAMPGNSASSNMSSTARTTTANNSSAMGSGNIRFVSNQRVQNTPNDQGPPTGDVPICSEGEEDNCINAWEAGRRGPNVTQPLGYWPGETDSDM</sequence>
<gene>
    <name evidence="3" type="ORF">HUV48_03210</name>
</gene>
<dbReference type="EMBL" id="JABWGV010000001">
    <property type="protein sequence ID" value="NVD44027.1"/>
    <property type="molecule type" value="Genomic_DNA"/>
</dbReference>
<feature type="compositionally biased region" description="Low complexity" evidence="1">
    <location>
        <begin position="133"/>
        <end position="153"/>
    </location>
</feature>
<accession>A0A850H057</accession>
<organism evidence="3 4">
    <name type="scientific">Qipengyuania atrilutea</name>
    <dbReference type="NCBI Taxonomy" id="2744473"/>
    <lineage>
        <taxon>Bacteria</taxon>
        <taxon>Pseudomonadati</taxon>
        <taxon>Pseudomonadota</taxon>
        <taxon>Alphaproteobacteria</taxon>
        <taxon>Sphingomonadales</taxon>
        <taxon>Erythrobacteraceae</taxon>
        <taxon>Qipengyuania</taxon>
    </lineage>
</organism>
<evidence type="ECO:0000256" key="2">
    <source>
        <dbReference type="SAM" id="SignalP"/>
    </source>
</evidence>
<name>A0A850H057_9SPHN</name>
<evidence type="ECO:0000313" key="4">
    <source>
        <dbReference type="Proteomes" id="UP000561438"/>
    </source>
</evidence>
<reference evidence="3 4" key="1">
    <citation type="submission" date="2020-06" db="EMBL/GenBank/DDBJ databases">
        <title>Altererythrobacter sp. HHU K3-1.</title>
        <authorList>
            <person name="Zhang D."/>
            <person name="Xue H."/>
        </authorList>
    </citation>
    <scope>NUCLEOTIDE SEQUENCE [LARGE SCALE GENOMIC DNA]</scope>
    <source>
        <strain evidence="3 4">HHU K3-1</strain>
    </source>
</reference>
<proteinExistence type="predicted"/>
<feature type="chain" id="PRO_5032529674" evidence="2">
    <location>
        <begin position="24"/>
        <end position="220"/>
    </location>
</feature>